<feature type="chain" id="PRO_5038095151" evidence="1">
    <location>
        <begin position="21"/>
        <end position="118"/>
    </location>
</feature>
<dbReference type="AlphaFoldDB" id="A0A939LGE2"/>
<evidence type="ECO:0000313" key="2">
    <source>
        <dbReference type="EMBL" id="MBO1432305.1"/>
    </source>
</evidence>
<organism evidence="3">
    <name type="scientific">Bradyrhizobium quebecense</name>
    <dbReference type="NCBI Taxonomy" id="2748629"/>
    <lineage>
        <taxon>Bacteria</taxon>
        <taxon>Pseudomonadati</taxon>
        <taxon>Pseudomonadota</taxon>
        <taxon>Alphaproteobacteria</taxon>
        <taxon>Hyphomicrobiales</taxon>
        <taxon>Nitrobacteraceae</taxon>
        <taxon>Bradyrhizobium</taxon>
    </lineage>
</organism>
<dbReference type="Proteomes" id="UP000692816">
    <property type="component" value="Unassembled WGS sequence"/>
</dbReference>
<accession>A0A939LGE2</accession>
<evidence type="ECO:0000256" key="1">
    <source>
        <dbReference type="SAM" id="SignalP"/>
    </source>
</evidence>
<reference evidence="3" key="1">
    <citation type="submission" date="2020-06" db="EMBL/GenBank/DDBJ databases">
        <title>Whole Genome Sequence of Bradyrhizobium sp. Strain 66S1MB.</title>
        <authorList>
            <person name="Bromfield E."/>
            <person name="Cloutier S."/>
        </authorList>
    </citation>
    <scope>NUCLEOTIDE SEQUENCE</scope>
    <source>
        <strain evidence="3">66S1MB</strain>
    </source>
</reference>
<evidence type="ECO:0000313" key="4">
    <source>
        <dbReference type="Proteomes" id="UP000692816"/>
    </source>
</evidence>
<name>A0A939LGE2_9BRAD</name>
<dbReference type="RefSeq" id="WP_176528857.1">
    <property type="nucleotide sequence ID" value="NZ_CP088022.1"/>
</dbReference>
<evidence type="ECO:0000313" key="3">
    <source>
        <dbReference type="EMBL" id="NVL04640.1"/>
    </source>
</evidence>
<dbReference type="EMBL" id="JABWSX010000001">
    <property type="protein sequence ID" value="NVL04640.1"/>
    <property type="molecule type" value="Genomic_DNA"/>
</dbReference>
<sequence>MKVHILMLALPILLSSELPAVSKSSIGHNDGPWNSDHIDSLPPEVRQYIAGICRGPASAQHDFATYSPREKRWRINLEYLRCNGIGAFRRGNQCLDVDFVEQGSRFHVGAKQFRDCGF</sequence>
<keyword evidence="1" id="KW-0732">Signal</keyword>
<protein>
    <submittedName>
        <fullName evidence="3">Uncharacterized protein</fullName>
    </submittedName>
</protein>
<feature type="signal peptide" evidence="1">
    <location>
        <begin position="1"/>
        <end position="20"/>
    </location>
</feature>
<gene>
    <name evidence="3" type="ORF">HU230_02545</name>
    <name evidence="2" type="ORF">J4P68_22995</name>
</gene>
<comment type="caution">
    <text evidence="3">The sequence shown here is derived from an EMBL/GenBank/DDBJ whole genome shotgun (WGS) entry which is preliminary data.</text>
</comment>
<dbReference type="EMBL" id="JAGEPA010000001">
    <property type="protein sequence ID" value="MBO1432305.1"/>
    <property type="molecule type" value="Genomic_DNA"/>
</dbReference>
<keyword evidence="4" id="KW-1185">Reference proteome</keyword>
<proteinExistence type="predicted"/>
<reference evidence="2" key="2">
    <citation type="journal article" date="2021" name="Int. J. Syst. Evol. Microbiol.">
        <title>Bradyrhizobium septentrionale sp. nov. (sv. septentrionale) and Bradyrhizobium quebecense sp. nov. (sv. septentrionale) associated with legumes native to Canada possess rearranged symbiosis genes and numerous insertion sequences.</title>
        <authorList>
            <person name="Bromfield E.S.P."/>
            <person name="Cloutier S."/>
        </authorList>
    </citation>
    <scope>NUCLEOTIDE SEQUENCE</scope>
    <source>
        <strain evidence="2">12S5</strain>
    </source>
</reference>